<evidence type="ECO:0000256" key="1">
    <source>
        <dbReference type="SAM" id="MobiDB-lite"/>
    </source>
</evidence>
<evidence type="ECO:0000313" key="3">
    <source>
        <dbReference type="EMBL" id="CAE4637951.1"/>
    </source>
</evidence>
<evidence type="ECO:0000256" key="2">
    <source>
        <dbReference type="SAM" id="Phobius"/>
    </source>
</evidence>
<name>A0A7S4S8I8_9DINO</name>
<feature type="transmembrane region" description="Helical" evidence="2">
    <location>
        <begin position="183"/>
        <end position="204"/>
    </location>
</feature>
<proteinExistence type="predicted"/>
<dbReference type="Pfam" id="PF12046">
    <property type="entry name" value="CCB1"/>
    <property type="match status" value="1"/>
</dbReference>
<feature type="transmembrane region" description="Helical" evidence="2">
    <location>
        <begin position="29"/>
        <end position="53"/>
    </location>
</feature>
<dbReference type="InterPro" id="IPR021919">
    <property type="entry name" value="CCB1"/>
</dbReference>
<reference evidence="3" key="1">
    <citation type="submission" date="2021-01" db="EMBL/GenBank/DDBJ databases">
        <authorList>
            <person name="Corre E."/>
            <person name="Pelletier E."/>
            <person name="Niang G."/>
            <person name="Scheremetjew M."/>
            <person name="Finn R."/>
            <person name="Kale V."/>
            <person name="Holt S."/>
            <person name="Cochrane G."/>
            <person name="Meng A."/>
            <person name="Brown T."/>
            <person name="Cohen L."/>
        </authorList>
    </citation>
    <scope>NUCLEOTIDE SEQUENCE</scope>
    <source>
        <strain evidence="3">CCMP3105</strain>
    </source>
</reference>
<protein>
    <submittedName>
        <fullName evidence="3">Uncharacterized protein</fullName>
    </submittedName>
</protein>
<accession>A0A7S4S8I8</accession>
<organism evidence="3">
    <name type="scientific">Alexandrium monilatum</name>
    <dbReference type="NCBI Taxonomy" id="311494"/>
    <lineage>
        <taxon>Eukaryota</taxon>
        <taxon>Sar</taxon>
        <taxon>Alveolata</taxon>
        <taxon>Dinophyceae</taxon>
        <taxon>Gonyaulacales</taxon>
        <taxon>Pyrocystaceae</taxon>
        <taxon>Alexandrium</taxon>
    </lineage>
</organism>
<feature type="transmembrane region" description="Helical" evidence="2">
    <location>
        <begin position="216"/>
        <end position="232"/>
    </location>
</feature>
<keyword evidence="2" id="KW-1133">Transmembrane helix</keyword>
<dbReference type="EMBL" id="HBNR01065996">
    <property type="protein sequence ID" value="CAE4637951.1"/>
    <property type="molecule type" value="Transcribed_RNA"/>
</dbReference>
<dbReference type="AlphaFoldDB" id="A0A7S4S8I8"/>
<gene>
    <name evidence="3" type="ORF">AMON00008_LOCUS46624</name>
</gene>
<keyword evidence="2" id="KW-0472">Membrane</keyword>
<feature type="region of interest" description="Disordered" evidence="1">
    <location>
        <begin position="1"/>
        <end position="22"/>
    </location>
</feature>
<keyword evidence="2" id="KW-0812">Transmembrane</keyword>
<feature type="transmembrane region" description="Helical" evidence="2">
    <location>
        <begin position="98"/>
        <end position="118"/>
    </location>
</feature>
<dbReference type="PANTHER" id="PTHR35302">
    <property type="match status" value="1"/>
</dbReference>
<sequence length="324" mass="34538">MAAAGSAMKRGTGLPPRCRRRQHPTGRKFLATALAATGVAASCWACSFVFAAARGAGLGAARTGSAGRHARSRIARQAGDYVEMSASAGLAGFQGSELSLWTTLAIFLVSLPGVYSTIQRTGQAKFVEKTYLMPGTAAGGLEMRSIAGGVVAYFKGLNYTMENAPQSGKIRFVGNMQGSISQALYLTGCLAGALVSLGIVLQSLFPDGPLGLGTNFWYAPALLSPYAGWYYWGRAFRRDIVELQLEMSEDMQTTTLGALGDKETIEALQKGVRFQSPEGRMFQLMERGMEYQPGIFEDNENVVVWKQKEPAAEAAKTDTVAGAA</sequence>
<dbReference type="PANTHER" id="PTHR35302:SF1">
    <property type="entry name" value="PROTEIN COFACTOR ASSEMBLY OF COMPLEX C SUBUNIT B CCB1, CHLOROPLASTIC"/>
    <property type="match status" value="1"/>
</dbReference>